<dbReference type="Pfam" id="PF01547">
    <property type="entry name" value="SBP_bac_1"/>
    <property type="match status" value="1"/>
</dbReference>
<dbReference type="RefSeq" id="WP_382392439.1">
    <property type="nucleotide sequence ID" value="NZ_JBHTCQ010000001.1"/>
</dbReference>
<gene>
    <name evidence="2" type="ORF">ACFQQL_06470</name>
</gene>
<name>A0ABW2Q5J3_9MICO</name>
<dbReference type="InterPro" id="IPR050490">
    <property type="entry name" value="Bact_solute-bd_prot1"/>
</dbReference>
<dbReference type="PROSITE" id="PS51318">
    <property type="entry name" value="TAT"/>
    <property type="match status" value="1"/>
</dbReference>
<organism evidence="2 3">
    <name type="scientific">Georgenia alba</name>
    <dbReference type="NCBI Taxonomy" id="2233858"/>
    <lineage>
        <taxon>Bacteria</taxon>
        <taxon>Bacillati</taxon>
        <taxon>Actinomycetota</taxon>
        <taxon>Actinomycetes</taxon>
        <taxon>Micrococcales</taxon>
        <taxon>Bogoriellaceae</taxon>
        <taxon>Georgenia</taxon>
    </lineage>
</organism>
<dbReference type="InterPro" id="IPR006311">
    <property type="entry name" value="TAT_signal"/>
</dbReference>
<dbReference type="PANTHER" id="PTHR43649:SF12">
    <property type="entry name" value="DIACETYLCHITOBIOSE BINDING PROTEIN DASA"/>
    <property type="match status" value="1"/>
</dbReference>
<protein>
    <submittedName>
        <fullName evidence="2">Extracellular solute-binding protein</fullName>
    </submittedName>
</protein>
<dbReference type="SUPFAM" id="SSF53850">
    <property type="entry name" value="Periplasmic binding protein-like II"/>
    <property type="match status" value="1"/>
</dbReference>
<evidence type="ECO:0000256" key="1">
    <source>
        <dbReference type="SAM" id="SignalP"/>
    </source>
</evidence>
<evidence type="ECO:0000313" key="3">
    <source>
        <dbReference type="Proteomes" id="UP001596455"/>
    </source>
</evidence>
<feature type="chain" id="PRO_5045457639" evidence="1">
    <location>
        <begin position="28"/>
        <end position="490"/>
    </location>
</feature>
<reference evidence="3" key="1">
    <citation type="journal article" date="2019" name="Int. J. Syst. Evol. Microbiol.">
        <title>The Global Catalogue of Microorganisms (GCM) 10K type strain sequencing project: providing services to taxonomists for standard genome sequencing and annotation.</title>
        <authorList>
            <consortium name="The Broad Institute Genomics Platform"/>
            <consortium name="The Broad Institute Genome Sequencing Center for Infectious Disease"/>
            <person name="Wu L."/>
            <person name="Ma J."/>
        </authorList>
    </citation>
    <scope>NUCLEOTIDE SEQUENCE [LARGE SCALE GENOMIC DNA]</scope>
    <source>
        <strain evidence="3">JCM 1490</strain>
    </source>
</reference>
<dbReference type="Proteomes" id="UP001596455">
    <property type="component" value="Unassembled WGS sequence"/>
</dbReference>
<accession>A0ABW2Q5J3</accession>
<dbReference type="PANTHER" id="PTHR43649">
    <property type="entry name" value="ARABINOSE-BINDING PROTEIN-RELATED"/>
    <property type="match status" value="1"/>
</dbReference>
<dbReference type="PROSITE" id="PS51257">
    <property type="entry name" value="PROKAR_LIPOPROTEIN"/>
    <property type="match status" value="1"/>
</dbReference>
<sequence length="490" mass="53244">MNDISRHLTRRRLLQAAGAGAVAGVLAACDTAPPAGGDGTGGSGGPLTWWDHFNPLQDLHQEVFAQFQADTGIAVEYTPQQTAEMGEALRVAKQSDQLPDVLTNVGLNLPVPALIAENWFQPITLTEDALAALPPEALAEGVHTFGGETYTFPIFNFRQYWAATWFNRDLVQQAGLDPDAPPRTYDEFRAAARAVADTGGDGTYGWMVALGQPPRLGEQINMLAQAGGFEGLNGLDFRTGEFAYHHDAYVAAVEFWLSLRDDGLLVPGTEAFSDADARARWSAGQAGYYLDGPWCAGVVVQDLAEFADKLDVGPMLVPEAGMDVVSYRGPQGGAFYLSGPSERREDVSELLSMLTTPEYYRQLAAHMDQPPLDLAAVAEADVHPAYAKLIDWYQDQVYLAPLPVSQNPDIDLVNAEMPLIEPDLGMTIQGLFAGELGDVRTALRDLSDRSEAAREEALATAREAGAQVEFEDWAFPDWQPRQDFTADMYG</sequence>
<evidence type="ECO:0000313" key="2">
    <source>
        <dbReference type="EMBL" id="MFC7404749.1"/>
    </source>
</evidence>
<keyword evidence="1" id="KW-0732">Signal</keyword>
<feature type="signal peptide" evidence="1">
    <location>
        <begin position="1"/>
        <end position="27"/>
    </location>
</feature>
<proteinExistence type="predicted"/>
<keyword evidence="3" id="KW-1185">Reference proteome</keyword>
<dbReference type="InterPro" id="IPR006059">
    <property type="entry name" value="SBP"/>
</dbReference>
<dbReference type="EMBL" id="JBHTCQ010000001">
    <property type="protein sequence ID" value="MFC7404749.1"/>
    <property type="molecule type" value="Genomic_DNA"/>
</dbReference>
<comment type="caution">
    <text evidence="2">The sequence shown here is derived from an EMBL/GenBank/DDBJ whole genome shotgun (WGS) entry which is preliminary data.</text>
</comment>
<dbReference type="Gene3D" id="3.40.190.10">
    <property type="entry name" value="Periplasmic binding protein-like II"/>
    <property type="match status" value="1"/>
</dbReference>